<reference evidence="15 16" key="1">
    <citation type="submission" date="2016-07" db="EMBL/GenBank/DDBJ databases">
        <title>Draft genome sequence of Prauserella sp. YIM 121212, isolated from alkaline soil.</title>
        <authorList>
            <person name="Ruckert C."/>
            <person name="Albersmeier A."/>
            <person name="Jiang C.-L."/>
            <person name="Jiang Y."/>
            <person name="Kalinowski J."/>
            <person name="Schneider O."/>
            <person name="Winkler A."/>
            <person name="Zotchev S.B."/>
        </authorList>
    </citation>
    <scope>NUCLEOTIDE SEQUENCE [LARGE SCALE GENOMIC DNA]</scope>
    <source>
        <strain evidence="15 16">YIM 121212</strain>
    </source>
</reference>
<comment type="pathway">
    <text evidence="2">Lipid metabolism.</text>
</comment>
<feature type="domain" description="O-acyltransferase WSD1 C-terminal" evidence="14">
    <location>
        <begin position="305"/>
        <end position="450"/>
    </location>
</feature>
<dbReference type="RefSeq" id="WP_110338311.1">
    <property type="nucleotide sequence ID" value="NZ_JBHVKT010000020.1"/>
</dbReference>
<evidence type="ECO:0000256" key="9">
    <source>
        <dbReference type="ARBA" id="ARBA00023315"/>
    </source>
</evidence>
<evidence type="ECO:0000313" key="15">
    <source>
        <dbReference type="EMBL" id="PXY34146.1"/>
    </source>
</evidence>
<dbReference type="Pfam" id="PF03007">
    <property type="entry name" value="WS_DGAT_cat"/>
    <property type="match status" value="1"/>
</dbReference>
<evidence type="ECO:0000256" key="3">
    <source>
        <dbReference type="ARBA" id="ARBA00009587"/>
    </source>
</evidence>
<dbReference type="NCBIfam" id="TIGR02946">
    <property type="entry name" value="acyl_WS_DGAT"/>
    <property type="match status" value="1"/>
</dbReference>
<dbReference type="Gene3D" id="3.30.559.10">
    <property type="entry name" value="Chloramphenicol acetyltransferase-like domain"/>
    <property type="match status" value="1"/>
</dbReference>
<dbReference type="GO" id="GO:0006071">
    <property type="term" value="P:glycerol metabolic process"/>
    <property type="evidence" value="ECO:0007669"/>
    <property type="project" value="UniProtKB-KW"/>
</dbReference>
<dbReference type="GO" id="GO:0019432">
    <property type="term" value="P:triglyceride biosynthetic process"/>
    <property type="evidence" value="ECO:0007669"/>
    <property type="project" value="UniProtKB-UniPathway"/>
</dbReference>
<evidence type="ECO:0000256" key="2">
    <source>
        <dbReference type="ARBA" id="ARBA00005189"/>
    </source>
</evidence>
<dbReference type="Gene3D" id="3.30.559.30">
    <property type="entry name" value="Nonribosomal peptide synthetase, condensation domain"/>
    <property type="match status" value="1"/>
</dbReference>
<dbReference type="UniPathway" id="UPA00282"/>
<dbReference type="InterPro" id="IPR014292">
    <property type="entry name" value="Acyl_transf_WS/DGAT"/>
</dbReference>
<name>A0A318LLQ8_9PSEU</name>
<evidence type="ECO:0000256" key="5">
    <source>
        <dbReference type="ARBA" id="ARBA00022516"/>
    </source>
</evidence>
<comment type="catalytic activity">
    <reaction evidence="10 11">
        <text>an acyl-CoA + a 1,2-diacyl-sn-glycerol = a triacyl-sn-glycerol + CoA</text>
        <dbReference type="Rhea" id="RHEA:10868"/>
        <dbReference type="ChEBI" id="CHEBI:17815"/>
        <dbReference type="ChEBI" id="CHEBI:57287"/>
        <dbReference type="ChEBI" id="CHEBI:58342"/>
        <dbReference type="ChEBI" id="CHEBI:64615"/>
        <dbReference type="EC" id="2.3.1.20"/>
    </reaction>
</comment>
<dbReference type="InterPro" id="IPR045034">
    <property type="entry name" value="O-acyltransferase_WSD1-like"/>
</dbReference>
<dbReference type="EC" id="2.3.1.20" evidence="4 11"/>
<comment type="caution">
    <text evidence="15">The sequence shown here is derived from an EMBL/GenBank/DDBJ whole genome shotgun (WGS) entry which is preliminary data.</text>
</comment>
<dbReference type="EMBL" id="MASU01000006">
    <property type="protein sequence ID" value="PXY34146.1"/>
    <property type="molecule type" value="Genomic_DNA"/>
</dbReference>
<dbReference type="GO" id="GO:0001666">
    <property type="term" value="P:response to hypoxia"/>
    <property type="evidence" value="ECO:0007669"/>
    <property type="project" value="TreeGrafter"/>
</dbReference>
<evidence type="ECO:0000256" key="10">
    <source>
        <dbReference type="ARBA" id="ARBA00048109"/>
    </source>
</evidence>
<dbReference type="GO" id="GO:0004144">
    <property type="term" value="F:diacylglycerol O-acyltransferase activity"/>
    <property type="evidence" value="ECO:0007669"/>
    <property type="project" value="UniProtKB-EC"/>
</dbReference>
<evidence type="ECO:0000259" key="14">
    <source>
        <dbReference type="Pfam" id="PF06974"/>
    </source>
</evidence>
<keyword evidence="8 11" id="KW-0443">Lipid metabolism</keyword>
<keyword evidence="9 11" id="KW-0012">Acyltransferase</keyword>
<gene>
    <name evidence="15" type="ORF">BA062_16780</name>
</gene>
<comment type="similarity">
    <text evidence="3 11">Belongs to the long-chain O-acyltransferase family.</text>
</comment>
<keyword evidence="6 11" id="KW-0808">Transferase</keyword>
<dbReference type="Proteomes" id="UP000247892">
    <property type="component" value="Unassembled WGS sequence"/>
</dbReference>
<dbReference type="GO" id="GO:0005886">
    <property type="term" value="C:plasma membrane"/>
    <property type="evidence" value="ECO:0007669"/>
    <property type="project" value="TreeGrafter"/>
</dbReference>
<accession>A0A318LLQ8</accession>
<evidence type="ECO:0000256" key="4">
    <source>
        <dbReference type="ARBA" id="ARBA00013244"/>
    </source>
</evidence>
<evidence type="ECO:0000256" key="8">
    <source>
        <dbReference type="ARBA" id="ARBA00023098"/>
    </source>
</evidence>
<feature type="domain" description="O-acyltransferase WSD1-like N-terminal" evidence="13">
    <location>
        <begin position="7"/>
        <end position="263"/>
    </location>
</feature>
<dbReference type="PANTHER" id="PTHR31650:SF1">
    <property type="entry name" value="WAX ESTER SYNTHASE_DIACYLGLYCEROL ACYLTRANSFERASE 4-RELATED"/>
    <property type="match status" value="1"/>
</dbReference>
<dbReference type="OrthoDB" id="9810950at2"/>
<sequence>MPMMPVTDSMFLFIETREHPMHVGGLQLFTKPDGAGPDYLKSLRESLLENSGVRSLFRRRPARPVNTRGYLAWAEDSELDLDYHFRHSALPQPGRIRELLELTSRWHSTLLDRHRPLWEVHLVEGLNDGRFALYSKIHHALMDGVSALRQLQSTLSDDPLAMDGPPPWGSRGPAQPRRGRPDALALLRGAGSTAKQLAGVPRMTAKVATEAFREHTLTLPLQAPRTMFNVAIGGARRFAAQSWPLERVRKVATAAGVSRNDVVLAMCAGALRDYLIEQRALPDAPLTAMVPVSLRSRADAGEASGNQIGALLCNLGTDRSDPAERLAVISRSMADGKRLFKELTPLQILLLSALNIAPLGASPLPGYANHTRPPFNIVISNVPGPRKQMYWNGATLDGIYPASVLLDGQALNITLTNNGDNLDFGITGCRRSVPHLQRLLLHLDTALAELEYAAR</sequence>
<evidence type="ECO:0000259" key="13">
    <source>
        <dbReference type="Pfam" id="PF03007"/>
    </source>
</evidence>
<keyword evidence="5 11" id="KW-0444">Lipid biosynthesis</keyword>
<protein>
    <recommendedName>
        <fullName evidence="4 11">Diacylglycerol O-acyltransferase</fullName>
        <ecNumber evidence="4 11">2.3.1.20</ecNumber>
    </recommendedName>
</protein>
<keyword evidence="16" id="KW-1185">Reference proteome</keyword>
<keyword evidence="7 11" id="KW-0319">Glycerol metabolism</keyword>
<dbReference type="SUPFAM" id="SSF52777">
    <property type="entry name" value="CoA-dependent acyltransferases"/>
    <property type="match status" value="1"/>
</dbReference>
<dbReference type="InterPro" id="IPR009721">
    <property type="entry name" value="O-acyltransferase_WSD1_C"/>
</dbReference>
<evidence type="ECO:0000256" key="7">
    <source>
        <dbReference type="ARBA" id="ARBA00022798"/>
    </source>
</evidence>
<evidence type="ECO:0000256" key="11">
    <source>
        <dbReference type="RuleBase" id="RU361241"/>
    </source>
</evidence>
<dbReference type="AlphaFoldDB" id="A0A318LLQ8"/>
<dbReference type="Pfam" id="PF06974">
    <property type="entry name" value="WS_DGAT_C"/>
    <property type="match status" value="1"/>
</dbReference>
<feature type="region of interest" description="Disordered" evidence="12">
    <location>
        <begin position="156"/>
        <end position="180"/>
    </location>
</feature>
<organism evidence="15 16">
    <name type="scientific">Prauserella flavalba</name>
    <dbReference type="NCBI Taxonomy" id="1477506"/>
    <lineage>
        <taxon>Bacteria</taxon>
        <taxon>Bacillati</taxon>
        <taxon>Actinomycetota</taxon>
        <taxon>Actinomycetes</taxon>
        <taxon>Pseudonocardiales</taxon>
        <taxon>Pseudonocardiaceae</taxon>
        <taxon>Prauserella</taxon>
    </lineage>
</organism>
<comment type="pathway">
    <text evidence="1 11">Glycerolipid metabolism; triacylglycerol biosynthesis.</text>
</comment>
<evidence type="ECO:0000313" key="16">
    <source>
        <dbReference type="Proteomes" id="UP000247892"/>
    </source>
</evidence>
<evidence type="ECO:0000256" key="6">
    <source>
        <dbReference type="ARBA" id="ARBA00022679"/>
    </source>
</evidence>
<dbReference type="InterPro" id="IPR004255">
    <property type="entry name" value="O-acyltransferase_WSD1_N"/>
</dbReference>
<evidence type="ECO:0000256" key="12">
    <source>
        <dbReference type="SAM" id="MobiDB-lite"/>
    </source>
</evidence>
<dbReference type="InterPro" id="IPR023213">
    <property type="entry name" value="CAT-like_dom_sf"/>
</dbReference>
<proteinExistence type="inferred from homology"/>
<dbReference type="GO" id="GO:0071731">
    <property type="term" value="P:response to nitric oxide"/>
    <property type="evidence" value="ECO:0007669"/>
    <property type="project" value="TreeGrafter"/>
</dbReference>
<evidence type="ECO:0000256" key="1">
    <source>
        <dbReference type="ARBA" id="ARBA00004771"/>
    </source>
</evidence>
<dbReference type="PANTHER" id="PTHR31650">
    <property type="entry name" value="O-ACYLTRANSFERASE (WSD1-LIKE) FAMILY PROTEIN"/>
    <property type="match status" value="1"/>
</dbReference>
<dbReference type="GO" id="GO:0051701">
    <property type="term" value="P:biological process involved in interaction with host"/>
    <property type="evidence" value="ECO:0007669"/>
    <property type="project" value="TreeGrafter"/>
</dbReference>